<dbReference type="Proteomes" id="UP000037069">
    <property type="component" value="Unassembled WGS sequence"/>
</dbReference>
<keyword evidence="2" id="KW-1185">Reference proteome</keyword>
<gene>
    <name evidence="1" type="ORF">FF38_05268</name>
</gene>
<dbReference type="EMBL" id="JRES01001173">
    <property type="protein sequence ID" value="KNC24793.1"/>
    <property type="molecule type" value="Genomic_DNA"/>
</dbReference>
<sequence>MFMEKAFLLQKIVDIDVEEDEDDDLLDLVERNVEVLLFSLKLYDNKLVGIDDGIDIIPELAVEGGGVVVVVVIVVLSNNEVLMTVFVDSMDVFLFGVQISLSMRIASNKYSRLSCMACIRASHCAATSLSNSMQDSCKRNNATNGRRKNT</sequence>
<protein>
    <submittedName>
        <fullName evidence="1">Uncharacterized protein</fullName>
    </submittedName>
</protein>
<proteinExistence type="predicted"/>
<organism evidence="1 2">
    <name type="scientific">Lucilia cuprina</name>
    <name type="common">Green bottle fly</name>
    <name type="synonym">Australian sheep blowfly</name>
    <dbReference type="NCBI Taxonomy" id="7375"/>
    <lineage>
        <taxon>Eukaryota</taxon>
        <taxon>Metazoa</taxon>
        <taxon>Ecdysozoa</taxon>
        <taxon>Arthropoda</taxon>
        <taxon>Hexapoda</taxon>
        <taxon>Insecta</taxon>
        <taxon>Pterygota</taxon>
        <taxon>Neoptera</taxon>
        <taxon>Endopterygota</taxon>
        <taxon>Diptera</taxon>
        <taxon>Brachycera</taxon>
        <taxon>Muscomorpha</taxon>
        <taxon>Oestroidea</taxon>
        <taxon>Calliphoridae</taxon>
        <taxon>Luciliinae</taxon>
        <taxon>Lucilia</taxon>
    </lineage>
</organism>
<accession>A0A0L0BXM1</accession>
<name>A0A0L0BXM1_LUCCU</name>
<comment type="caution">
    <text evidence="1">The sequence shown here is derived from an EMBL/GenBank/DDBJ whole genome shotgun (WGS) entry which is preliminary data.</text>
</comment>
<dbReference type="AlphaFoldDB" id="A0A0L0BXM1"/>
<evidence type="ECO:0000313" key="2">
    <source>
        <dbReference type="Proteomes" id="UP000037069"/>
    </source>
</evidence>
<reference evidence="1 2" key="1">
    <citation type="journal article" date="2015" name="Nat. Commun.">
        <title>Lucilia cuprina genome unlocks parasitic fly biology to underpin future interventions.</title>
        <authorList>
            <person name="Anstead C.A."/>
            <person name="Korhonen P.K."/>
            <person name="Young N.D."/>
            <person name="Hall R.S."/>
            <person name="Jex A.R."/>
            <person name="Murali S.C."/>
            <person name="Hughes D.S."/>
            <person name="Lee S.F."/>
            <person name="Perry T."/>
            <person name="Stroehlein A.J."/>
            <person name="Ansell B.R."/>
            <person name="Breugelmans B."/>
            <person name="Hofmann A."/>
            <person name="Qu J."/>
            <person name="Dugan S."/>
            <person name="Lee S.L."/>
            <person name="Chao H."/>
            <person name="Dinh H."/>
            <person name="Han Y."/>
            <person name="Doddapaneni H.V."/>
            <person name="Worley K.C."/>
            <person name="Muzny D.M."/>
            <person name="Ioannidis P."/>
            <person name="Waterhouse R.M."/>
            <person name="Zdobnov E.M."/>
            <person name="James P.J."/>
            <person name="Bagnall N.H."/>
            <person name="Kotze A.C."/>
            <person name="Gibbs R.A."/>
            <person name="Richards S."/>
            <person name="Batterham P."/>
            <person name="Gasser R.B."/>
        </authorList>
    </citation>
    <scope>NUCLEOTIDE SEQUENCE [LARGE SCALE GENOMIC DNA]</scope>
    <source>
        <strain evidence="1 2">LS</strain>
        <tissue evidence="1">Full body</tissue>
    </source>
</reference>
<evidence type="ECO:0000313" key="1">
    <source>
        <dbReference type="EMBL" id="KNC24793.1"/>
    </source>
</evidence>